<evidence type="ECO:0008006" key="4">
    <source>
        <dbReference type="Google" id="ProtNLM"/>
    </source>
</evidence>
<dbReference type="InterPro" id="IPR045469">
    <property type="entry name" value="Nis1"/>
</dbReference>
<keyword evidence="3" id="KW-1185">Reference proteome</keyword>
<proteinExistence type="predicted"/>
<dbReference type="Pfam" id="PF19271">
    <property type="entry name" value="Nis1"/>
    <property type="match status" value="1"/>
</dbReference>
<dbReference type="EMBL" id="ML121540">
    <property type="protein sequence ID" value="RPB24676.1"/>
    <property type="molecule type" value="Genomic_DNA"/>
</dbReference>
<name>A0A3N4LPD4_9PEZI</name>
<sequence length="145" mass="15065">MRLGRILAVTAAVFAHVVSGIITGIAVPETIKAGEGFNLIIMTSNFPQSVYDVSVAVGIAPGSGFPDSLGQVLGSYYLGPEQSNVLYNITKWVPLPATIPMGRAKVSAAITSLLGAAAFPVVNTYNVSITVGTFTSNNYVSSLWG</sequence>
<gene>
    <name evidence="2" type="ORF">L211DRAFT_837037</name>
</gene>
<dbReference type="OrthoDB" id="3913322at2759"/>
<reference evidence="2 3" key="1">
    <citation type="journal article" date="2018" name="Nat. Ecol. Evol.">
        <title>Pezizomycetes genomes reveal the molecular basis of ectomycorrhizal truffle lifestyle.</title>
        <authorList>
            <person name="Murat C."/>
            <person name="Payen T."/>
            <person name="Noel B."/>
            <person name="Kuo A."/>
            <person name="Morin E."/>
            <person name="Chen J."/>
            <person name="Kohler A."/>
            <person name="Krizsan K."/>
            <person name="Balestrini R."/>
            <person name="Da Silva C."/>
            <person name="Montanini B."/>
            <person name="Hainaut M."/>
            <person name="Levati E."/>
            <person name="Barry K.W."/>
            <person name="Belfiori B."/>
            <person name="Cichocki N."/>
            <person name="Clum A."/>
            <person name="Dockter R.B."/>
            <person name="Fauchery L."/>
            <person name="Guy J."/>
            <person name="Iotti M."/>
            <person name="Le Tacon F."/>
            <person name="Lindquist E.A."/>
            <person name="Lipzen A."/>
            <person name="Malagnac F."/>
            <person name="Mello A."/>
            <person name="Molinier V."/>
            <person name="Miyauchi S."/>
            <person name="Poulain J."/>
            <person name="Riccioni C."/>
            <person name="Rubini A."/>
            <person name="Sitrit Y."/>
            <person name="Splivallo R."/>
            <person name="Traeger S."/>
            <person name="Wang M."/>
            <person name="Zifcakova L."/>
            <person name="Wipf D."/>
            <person name="Zambonelli A."/>
            <person name="Paolocci F."/>
            <person name="Nowrousian M."/>
            <person name="Ottonello S."/>
            <person name="Baldrian P."/>
            <person name="Spatafora J.W."/>
            <person name="Henrissat B."/>
            <person name="Nagy L.G."/>
            <person name="Aury J.M."/>
            <person name="Wincker P."/>
            <person name="Grigoriev I.V."/>
            <person name="Bonfante P."/>
            <person name="Martin F.M."/>
        </authorList>
    </citation>
    <scope>NUCLEOTIDE SEQUENCE [LARGE SCALE GENOMIC DNA]</scope>
    <source>
        <strain evidence="2 3">ATCC MYA-4762</strain>
    </source>
</reference>
<organism evidence="2 3">
    <name type="scientific">Terfezia boudieri ATCC MYA-4762</name>
    <dbReference type="NCBI Taxonomy" id="1051890"/>
    <lineage>
        <taxon>Eukaryota</taxon>
        <taxon>Fungi</taxon>
        <taxon>Dikarya</taxon>
        <taxon>Ascomycota</taxon>
        <taxon>Pezizomycotina</taxon>
        <taxon>Pezizomycetes</taxon>
        <taxon>Pezizales</taxon>
        <taxon>Pezizaceae</taxon>
        <taxon>Terfezia</taxon>
    </lineage>
</organism>
<dbReference type="Proteomes" id="UP000267821">
    <property type="component" value="Unassembled WGS sequence"/>
</dbReference>
<evidence type="ECO:0000313" key="3">
    <source>
        <dbReference type="Proteomes" id="UP000267821"/>
    </source>
</evidence>
<keyword evidence="1" id="KW-0732">Signal</keyword>
<evidence type="ECO:0000256" key="1">
    <source>
        <dbReference type="SAM" id="SignalP"/>
    </source>
</evidence>
<feature type="chain" id="PRO_5018186305" description="Secreted protein NIS1" evidence="1">
    <location>
        <begin position="21"/>
        <end position="145"/>
    </location>
</feature>
<protein>
    <recommendedName>
        <fullName evidence="4">Secreted protein NIS1</fullName>
    </recommendedName>
</protein>
<feature type="signal peptide" evidence="1">
    <location>
        <begin position="1"/>
        <end position="20"/>
    </location>
</feature>
<evidence type="ECO:0000313" key="2">
    <source>
        <dbReference type="EMBL" id="RPB24676.1"/>
    </source>
</evidence>
<dbReference type="AlphaFoldDB" id="A0A3N4LPD4"/>
<accession>A0A3N4LPD4</accession>
<dbReference type="InParanoid" id="A0A3N4LPD4"/>